<dbReference type="Proteomes" id="UP001652432">
    <property type="component" value="Unassembled WGS sequence"/>
</dbReference>
<dbReference type="SUPFAM" id="SSF55718">
    <property type="entry name" value="SCP-like"/>
    <property type="match status" value="1"/>
</dbReference>
<dbReference type="Pfam" id="PF02036">
    <property type="entry name" value="SCP2"/>
    <property type="match status" value="1"/>
</dbReference>
<dbReference type="RefSeq" id="WP_262574176.1">
    <property type="nucleotide sequence ID" value="NZ_JAOQKJ010000005.1"/>
</dbReference>
<protein>
    <submittedName>
        <fullName evidence="2">SCP2 sterol-binding domain-containing protein</fullName>
    </submittedName>
</protein>
<dbReference type="InterPro" id="IPR029039">
    <property type="entry name" value="Flavoprotein-like_sf"/>
</dbReference>
<gene>
    <name evidence="2" type="ORF">OCV77_06680</name>
</gene>
<dbReference type="InterPro" id="IPR036527">
    <property type="entry name" value="SCP2_sterol-bd_dom_sf"/>
</dbReference>
<dbReference type="SUPFAM" id="SSF52218">
    <property type="entry name" value="Flavoproteins"/>
    <property type="match status" value="1"/>
</dbReference>
<dbReference type="Gene3D" id="3.30.1050.10">
    <property type="entry name" value="SCP2 sterol-binding domain"/>
    <property type="match status" value="1"/>
</dbReference>
<feature type="domain" description="SCP2" evidence="1">
    <location>
        <begin position="247"/>
        <end position="329"/>
    </location>
</feature>
<evidence type="ECO:0000259" key="1">
    <source>
        <dbReference type="Pfam" id="PF02036"/>
    </source>
</evidence>
<organism evidence="2 3">
    <name type="scientific">Suilimivivens aceti</name>
    <dbReference type="NCBI Taxonomy" id="2981774"/>
    <lineage>
        <taxon>Bacteria</taxon>
        <taxon>Bacillati</taxon>
        <taxon>Bacillota</taxon>
        <taxon>Clostridia</taxon>
        <taxon>Lachnospirales</taxon>
        <taxon>Lachnospiraceae</taxon>
        <taxon>Suilimivivens</taxon>
    </lineage>
</organism>
<dbReference type="InterPro" id="IPR003033">
    <property type="entry name" value="SCP2_sterol-bd_dom"/>
</dbReference>
<proteinExistence type="predicted"/>
<comment type="caution">
    <text evidence="2">The sequence shown here is derived from an EMBL/GenBank/DDBJ whole genome shotgun (WGS) entry which is preliminary data.</text>
</comment>
<accession>A0ABT2T1P9</accession>
<keyword evidence="3" id="KW-1185">Reference proteome</keyword>
<evidence type="ECO:0000313" key="3">
    <source>
        <dbReference type="Proteomes" id="UP001652432"/>
    </source>
</evidence>
<dbReference type="EMBL" id="JAOQKJ010000005">
    <property type="protein sequence ID" value="MCU6744180.1"/>
    <property type="molecule type" value="Genomic_DNA"/>
</dbReference>
<sequence>MKIAIYYGGRGLIDDPTLYVINKMQEVLEELHVTVERYHLYELKNTITTLPKTLKEVDGIILATTIEWFGIGGYMQQFLDACWLYGDKEKIASIYMCPVVMSTTYGEREGKLNLENAWEILGGKPCSGLCGYIADIADLEGNEEYNSIIEKKTENIYRTVNQKMASFPASNQAVKQLVSSTRNTDLTPQETEQLSQYAADDSYVKRKKEDIQELTSLFRDLMGTEEQENTEDEYCKELQSHFVPQAGFKAVYKLQLEEKKKPLIIEVNGTEIRVYYGNVNSADVEIQIGRSAVDDIIHGRMTFQRAFMGGLMKMKGDFKVLRTLDQIFQFMDQKL</sequence>
<reference evidence="2 3" key="1">
    <citation type="journal article" date="2021" name="ISME Commun">
        <title>Automated analysis of genomic sequences facilitates high-throughput and comprehensive description of bacteria.</title>
        <authorList>
            <person name="Hitch T.C.A."/>
        </authorList>
    </citation>
    <scope>NUCLEOTIDE SEQUENCE [LARGE SCALE GENOMIC DNA]</scope>
    <source>
        <strain evidence="2 3">Sanger_18</strain>
    </source>
</reference>
<name>A0ABT2T1P9_9FIRM</name>
<evidence type="ECO:0000313" key="2">
    <source>
        <dbReference type="EMBL" id="MCU6744180.1"/>
    </source>
</evidence>
<dbReference type="Gene3D" id="3.40.50.360">
    <property type="match status" value="1"/>
</dbReference>